<comment type="similarity">
    <text evidence="1">Belongs to the peptidase C2 family.</text>
</comment>
<dbReference type="Ensembl" id="ENSDCDT00010057707.1">
    <property type="protein sequence ID" value="ENSDCDP00010047471.1"/>
    <property type="gene ID" value="ENSDCDG00010028734.1"/>
</dbReference>
<accession>A0AAY4DSS3</accession>
<dbReference type="InterPro" id="IPR022682">
    <property type="entry name" value="Calpain_domain_III"/>
</dbReference>
<dbReference type="InterPro" id="IPR011992">
    <property type="entry name" value="EF-hand-dom_pair"/>
</dbReference>
<dbReference type="Proteomes" id="UP000694580">
    <property type="component" value="Chromosome 13"/>
</dbReference>
<evidence type="ECO:0000313" key="12">
    <source>
        <dbReference type="Proteomes" id="UP000694580"/>
    </source>
</evidence>
<reference evidence="11 12" key="1">
    <citation type="submission" date="2020-06" db="EMBL/GenBank/DDBJ databases">
        <authorList>
            <consortium name="Wellcome Sanger Institute Data Sharing"/>
        </authorList>
    </citation>
    <scope>NUCLEOTIDE SEQUENCE [LARGE SCALE GENOMIC DNA]</scope>
</reference>
<feature type="active site" evidence="7 8">
    <location>
        <position position="242"/>
    </location>
</feature>
<evidence type="ECO:0000256" key="4">
    <source>
        <dbReference type="ARBA" id="ARBA00022801"/>
    </source>
</evidence>
<dbReference type="InterPro" id="IPR022684">
    <property type="entry name" value="Calpain_cysteine_protease"/>
</dbReference>
<dbReference type="PANTHER" id="PTHR10183:SF434">
    <property type="entry name" value="CALPAIN-3"/>
    <property type="match status" value="1"/>
</dbReference>
<evidence type="ECO:0000259" key="9">
    <source>
        <dbReference type="PROSITE" id="PS50203"/>
    </source>
</evidence>
<dbReference type="FunFam" id="3.90.70.10:FF:000114">
    <property type="entry name" value="Calpain a"/>
    <property type="match status" value="1"/>
</dbReference>
<dbReference type="GO" id="GO:0006508">
    <property type="term" value="P:proteolysis"/>
    <property type="evidence" value="ECO:0007669"/>
    <property type="project" value="UniProtKB-KW"/>
</dbReference>
<dbReference type="CDD" id="cd00044">
    <property type="entry name" value="CysPc"/>
    <property type="match status" value="1"/>
</dbReference>
<dbReference type="GO" id="GO:0005509">
    <property type="term" value="F:calcium ion binding"/>
    <property type="evidence" value="ECO:0007669"/>
    <property type="project" value="InterPro"/>
</dbReference>
<dbReference type="InterPro" id="IPR038765">
    <property type="entry name" value="Papain-like_cys_pep_sf"/>
</dbReference>
<dbReference type="Pfam" id="PF01067">
    <property type="entry name" value="Calpain_III"/>
    <property type="match status" value="1"/>
</dbReference>
<dbReference type="PANTHER" id="PTHR10183">
    <property type="entry name" value="CALPAIN"/>
    <property type="match status" value="1"/>
</dbReference>
<keyword evidence="6" id="KW-0106">Calcium</keyword>
<dbReference type="SMART" id="SM00230">
    <property type="entry name" value="CysPc"/>
    <property type="match status" value="1"/>
</dbReference>
<keyword evidence="3" id="KW-0479">Metal-binding</keyword>
<dbReference type="Pfam" id="PF00648">
    <property type="entry name" value="Peptidase_C2"/>
    <property type="match status" value="1"/>
</dbReference>
<evidence type="ECO:0000256" key="8">
    <source>
        <dbReference type="PROSITE-ProRule" id="PRU00239"/>
    </source>
</evidence>
<evidence type="ECO:0000259" key="10">
    <source>
        <dbReference type="PROSITE" id="PS50222"/>
    </source>
</evidence>
<dbReference type="InterPro" id="IPR036213">
    <property type="entry name" value="Calpain_III_sf"/>
</dbReference>
<keyword evidence="2 8" id="KW-0645">Protease</keyword>
<keyword evidence="4 8" id="KW-0378">Hydrolase</keyword>
<protein>
    <submittedName>
        <fullName evidence="11">Uncharacterized protein</fullName>
    </submittedName>
</protein>
<feature type="active site" evidence="7 8">
    <location>
        <position position="266"/>
    </location>
</feature>
<dbReference type="PROSITE" id="PS00018">
    <property type="entry name" value="EF_HAND_1"/>
    <property type="match status" value="1"/>
</dbReference>
<reference evidence="11" key="2">
    <citation type="submission" date="2025-08" db="UniProtKB">
        <authorList>
            <consortium name="Ensembl"/>
        </authorList>
    </citation>
    <scope>IDENTIFICATION</scope>
</reference>
<keyword evidence="12" id="KW-1185">Reference proteome</keyword>
<dbReference type="InterPro" id="IPR001300">
    <property type="entry name" value="Peptidase_C2_calpain_cat"/>
</dbReference>
<dbReference type="Gene3D" id="3.90.70.10">
    <property type="entry name" value="Cysteine proteinases"/>
    <property type="match status" value="1"/>
</dbReference>
<gene>
    <name evidence="11" type="primary">zgc:85932</name>
</gene>
<evidence type="ECO:0000256" key="2">
    <source>
        <dbReference type="ARBA" id="ARBA00022670"/>
    </source>
</evidence>
<feature type="domain" description="Calpain catalytic" evidence="9">
    <location>
        <begin position="26"/>
        <end position="326"/>
    </location>
</feature>
<dbReference type="GO" id="GO:0004198">
    <property type="term" value="F:calcium-dependent cysteine-type endopeptidase activity"/>
    <property type="evidence" value="ECO:0007669"/>
    <property type="project" value="InterPro"/>
</dbReference>
<evidence type="ECO:0000256" key="6">
    <source>
        <dbReference type="ARBA" id="ARBA00022837"/>
    </source>
</evidence>
<dbReference type="InterPro" id="IPR018247">
    <property type="entry name" value="EF_Hand_1_Ca_BS"/>
</dbReference>
<proteinExistence type="inferred from homology"/>
<dbReference type="FunFam" id="2.60.120.380:FF:000011">
    <property type="entry name" value="Calpain 12"/>
    <property type="match status" value="1"/>
</dbReference>
<evidence type="ECO:0000256" key="7">
    <source>
        <dbReference type="PIRSR" id="PIRSR622684-1"/>
    </source>
</evidence>
<dbReference type="SMART" id="SM00720">
    <property type="entry name" value="calpain_III"/>
    <property type="match status" value="1"/>
</dbReference>
<organism evidence="11 12">
    <name type="scientific">Denticeps clupeoides</name>
    <name type="common">denticle herring</name>
    <dbReference type="NCBI Taxonomy" id="299321"/>
    <lineage>
        <taxon>Eukaryota</taxon>
        <taxon>Metazoa</taxon>
        <taxon>Chordata</taxon>
        <taxon>Craniata</taxon>
        <taxon>Vertebrata</taxon>
        <taxon>Euteleostomi</taxon>
        <taxon>Actinopterygii</taxon>
        <taxon>Neopterygii</taxon>
        <taxon>Teleostei</taxon>
        <taxon>Clupei</taxon>
        <taxon>Clupeiformes</taxon>
        <taxon>Denticipitoidei</taxon>
        <taxon>Denticipitidae</taxon>
        <taxon>Denticeps</taxon>
    </lineage>
</organism>
<dbReference type="InterPro" id="IPR022683">
    <property type="entry name" value="Calpain_III"/>
</dbReference>
<evidence type="ECO:0000256" key="3">
    <source>
        <dbReference type="ARBA" id="ARBA00022723"/>
    </source>
</evidence>
<dbReference type="InterPro" id="IPR002048">
    <property type="entry name" value="EF_hand_dom"/>
</dbReference>
<evidence type="ECO:0000313" key="11">
    <source>
        <dbReference type="Ensembl" id="ENSDCDP00010047471.1"/>
    </source>
</evidence>
<evidence type="ECO:0000256" key="1">
    <source>
        <dbReference type="ARBA" id="ARBA00007623"/>
    </source>
</evidence>
<dbReference type="PRINTS" id="PR00704">
    <property type="entry name" value="CALPAIN"/>
</dbReference>
<dbReference type="SUPFAM" id="SSF49758">
    <property type="entry name" value="Calpain large subunit, middle domain (domain III)"/>
    <property type="match status" value="1"/>
</dbReference>
<evidence type="ECO:0000256" key="5">
    <source>
        <dbReference type="ARBA" id="ARBA00022807"/>
    </source>
</evidence>
<dbReference type="Gene3D" id="1.10.238.10">
    <property type="entry name" value="EF-hand"/>
    <property type="match status" value="1"/>
</dbReference>
<dbReference type="PROSITE" id="PS50203">
    <property type="entry name" value="CALPAIN_CAT"/>
    <property type="match status" value="1"/>
</dbReference>
<dbReference type="SUPFAM" id="SSF54001">
    <property type="entry name" value="Cysteine proteinases"/>
    <property type="match status" value="1"/>
</dbReference>
<feature type="active site" evidence="7 8">
    <location>
        <position position="89"/>
    </location>
</feature>
<feature type="domain" description="EF-hand" evidence="10">
    <location>
        <begin position="581"/>
        <end position="616"/>
    </location>
</feature>
<dbReference type="PROSITE" id="PS50222">
    <property type="entry name" value="EF_HAND_2"/>
    <property type="match status" value="1"/>
</dbReference>
<reference evidence="11" key="3">
    <citation type="submission" date="2025-09" db="UniProtKB">
        <authorList>
            <consortium name="Ensembl"/>
        </authorList>
    </citation>
    <scope>IDENTIFICATION</scope>
</reference>
<dbReference type="GO" id="GO:0005737">
    <property type="term" value="C:cytoplasm"/>
    <property type="evidence" value="ECO:0007669"/>
    <property type="project" value="TreeGrafter"/>
</dbReference>
<dbReference type="GeneTree" id="ENSGT00940000165978"/>
<dbReference type="SUPFAM" id="SSF47473">
    <property type="entry name" value="EF-hand"/>
    <property type="match status" value="1"/>
</dbReference>
<sequence>MARKNSQGPAEFREALGSPTYRKETFLSDRSFSWKEGLFVDLSFPTWDVRSNSPVVWKRPKDICAPKTPLFIADGASRMDVVQGKLNNCWFLSAVSSLSLYPRLMRKVVPEQQSFQDNYNGSFHFYFWQYGEWKKVMIDDLLPLNDTGMMYLQSSQENEFWSALLEKAYAKLKGGYSTLDLGFPHEALVDLTGGVTETFQVSPQCGDLAAFLKPLLMRGVLINCGSSAGSLGQARSGIQFKHAYSLTGLETVQTMIGPIQLVRLQNPWGHTEWEGPWSDINGTEWNMVSPEEQKRLERVKRDDGEFWMSVSDFCLIFDTIEVCHLSDETLSKKGIRPWRCKEHHGSWTRNSSAGGPHKGEWYSMNPQYLFTLKEEDDDPDDPQLTCSFMVALMQKHHRLNGMALNIGVHIFKVATTERRLSTQELYQLTPVCSTTPPYAPYRETVFRGRLEPGSYVIIPSTMLPNQEGEFLLRILTEKPNQTTLAQSPKPTSNIPAQPTSPVPSVLPSMSAVQQLFQKHCRNDVCRPAELYNLLMEAIGGGVMAESVKKLTLDQCKSFVVLMDAQGPSGKLNWTMFVSLWDMFLRWAEIFVKCDKNKSQSLDYSEIDGALRAAGIEVDDVVLQVIAVRYTEPDMTVSFPGFLYLVMKYSAMMRKFQNLDKVGQGIIQLNGRQWLYHTLFN</sequence>
<dbReference type="Gene3D" id="2.60.120.380">
    <property type="match status" value="1"/>
</dbReference>
<keyword evidence="5 8" id="KW-0788">Thiol protease</keyword>
<dbReference type="AlphaFoldDB" id="A0AAY4DSS3"/>
<name>A0AAY4DSS3_9TELE</name>